<protein>
    <submittedName>
        <fullName evidence="1">Head-to-tail adaptor</fullName>
    </submittedName>
</protein>
<dbReference type="Proteomes" id="UP000241442">
    <property type="component" value="Segment"/>
</dbReference>
<accession>A0A2K9VH52</accession>
<evidence type="ECO:0000313" key="1">
    <source>
        <dbReference type="EMBL" id="AUV61575.1"/>
    </source>
</evidence>
<proteinExistence type="predicted"/>
<evidence type="ECO:0000313" key="2">
    <source>
        <dbReference type="Proteomes" id="UP000241442"/>
    </source>
</evidence>
<dbReference type="KEGG" id="vg:77929867"/>
<gene>
    <name evidence="1" type="primary">9</name>
    <name evidence="1" type="ORF">PBI_BEENIE_9</name>
</gene>
<organism evidence="1 2">
    <name type="scientific">Gordonia phage Beenie</name>
    <dbReference type="NCBI Taxonomy" id="2079397"/>
    <lineage>
        <taxon>Viruses</taxon>
        <taxon>Duplodnaviria</taxon>
        <taxon>Heunggongvirae</taxon>
        <taxon>Uroviricota</taxon>
        <taxon>Caudoviricetes</taxon>
        <taxon>Beenievirus</taxon>
        <taxon>Beenievirus beenie</taxon>
    </lineage>
</organism>
<dbReference type="RefSeq" id="YP_010654024.1">
    <property type="nucleotide sequence ID" value="NC_070806.1"/>
</dbReference>
<reference evidence="1 2" key="1">
    <citation type="submission" date="2018-01" db="EMBL/GenBank/DDBJ databases">
        <authorList>
            <person name="Giglietti G.M."/>
            <person name="Stoner T.H."/>
            <person name="Pope W.H."/>
            <person name="Garlena R.A."/>
            <person name="Russell D.A."/>
            <person name="Jacobs-Sera D."/>
            <person name="Hatfull G.F."/>
        </authorList>
    </citation>
    <scope>NUCLEOTIDE SEQUENCE [LARGE SCALE GENOMIC DNA]</scope>
</reference>
<keyword evidence="2" id="KW-1185">Reference proteome</keyword>
<dbReference type="GeneID" id="77929867"/>
<dbReference type="EMBL" id="MG845393">
    <property type="protein sequence ID" value="AUV61575.1"/>
    <property type="molecule type" value="Genomic_DNA"/>
</dbReference>
<sequence>MAYAQHADVAAQWRALSTHEMTRATALLEMAAILIDFHVDLGGLPADHPKLRVAKQVSIDMVIEALESAGRRGGVASYSVQLDNALDSRTYRDGDYSTTVVLTGAQRALFGLSTTEQSPVGWFGDHP</sequence>
<name>A0A2K9VH52_9CAUD</name>